<dbReference type="InterPro" id="IPR013324">
    <property type="entry name" value="RNA_pol_sigma_r3/r4-like"/>
</dbReference>
<dbReference type="GO" id="GO:0003677">
    <property type="term" value="F:DNA binding"/>
    <property type="evidence" value="ECO:0007669"/>
    <property type="project" value="UniProtKB-KW"/>
</dbReference>
<dbReference type="Pfam" id="PF04539">
    <property type="entry name" value="Sigma70_r3"/>
    <property type="match status" value="1"/>
</dbReference>
<keyword evidence="5" id="KW-0238">DNA-binding</keyword>
<keyword evidence="2" id="KW-0749">Sporulation</keyword>
<keyword evidence="4" id="KW-0731">Sigma factor</keyword>
<dbReference type="Gene3D" id="1.10.10.60">
    <property type="entry name" value="Homeodomain-like"/>
    <property type="match status" value="1"/>
</dbReference>
<evidence type="ECO:0000313" key="8">
    <source>
        <dbReference type="EMBL" id="SJZ78095.1"/>
    </source>
</evidence>
<dbReference type="AlphaFoldDB" id="A0A1T4NG21"/>
<gene>
    <name evidence="8" type="ORF">SAMN02745973_01661</name>
</gene>
<proteinExistence type="inferred from homology"/>
<dbReference type="InterPro" id="IPR001387">
    <property type="entry name" value="Cro/C1-type_HTH"/>
</dbReference>
<dbReference type="RefSeq" id="WP_113802486.1">
    <property type="nucleotide sequence ID" value="NZ_FUWV01000011.1"/>
</dbReference>
<dbReference type="Gene3D" id="1.20.120.1810">
    <property type="match status" value="1"/>
</dbReference>
<dbReference type="InterPro" id="IPR007627">
    <property type="entry name" value="RNA_pol_sigma70_r2"/>
</dbReference>
<evidence type="ECO:0000313" key="9">
    <source>
        <dbReference type="Proteomes" id="UP000196365"/>
    </source>
</evidence>
<dbReference type="PANTHER" id="PTHR30385">
    <property type="entry name" value="SIGMA FACTOR F FLAGELLAR"/>
    <property type="match status" value="1"/>
</dbReference>
<evidence type="ECO:0000259" key="7">
    <source>
        <dbReference type="PROSITE" id="PS50943"/>
    </source>
</evidence>
<reference evidence="8 9" key="1">
    <citation type="submission" date="2017-02" db="EMBL/GenBank/DDBJ databases">
        <authorList>
            <person name="Peterson S.W."/>
        </authorList>
    </citation>
    <scope>NUCLEOTIDE SEQUENCE [LARGE SCALE GENOMIC DNA]</scope>
    <source>
        <strain evidence="8 9">DSM 15102</strain>
    </source>
</reference>
<sequence>MEQKKEKRQENQEKDQKKYIHELFEKYAKTKDIKIRNELIEKFIYIPQILSKKYLGKGADYEDIYQVATMGLIYAIERFDPSKGFEFASFATPTIIGEIKKYFRDKEWLIRVPRRIQNLSKKISTTKIELEQKLMHTPTIKDIADYLNITEEEVIEAMEGSYAYTPKSLDSTYKLNSEDKALTFMDMIGEEDKDLESVDNKDFIFRTMDKLSDVEQEIVKDRFFERKTQSQIAKKLGVSQMTISRLEKKIIEKFKKEICI</sequence>
<keyword evidence="3" id="KW-0805">Transcription regulation</keyword>
<accession>A0A1T4NG21</accession>
<dbReference type="PRINTS" id="PR00046">
    <property type="entry name" value="SIGMA70FCT"/>
</dbReference>
<feature type="domain" description="HTH cro/C1-type" evidence="7">
    <location>
        <begin position="228"/>
        <end position="248"/>
    </location>
</feature>
<dbReference type="InterPro" id="IPR013325">
    <property type="entry name" value="RNA_pol_sigma_r2"/>
</dbReference>
<evidence type="ECO:0000256" key="2">
    <source>
        <dbReference type="ARBA" id="ARBA00022969"/>
    </source>
</evidence>
<evidence type="ECO:0000256" key="4">
    <source>
        <dbReference type="ARBA" id="ARBA00023082"/>
    </source>
</evidence>
<evidence type="ECO:0000256" key="5">
    <source>
        <dbReference type="ARBA" id="ARBA00023125"/>
    </source>
</evidence>
<protein>
    <submittedName>
        <fullName evidence="8">RNA polymerase, sigma 37 subunit, RpsB/SigB</fullName>
    </submittedName>
</protein>
<dbReference type="NCBIfam" id="TIGR02980">
    <property type="entry name" value="SigBFG"/>
    <property type="match status" value="1"/>
</dbReference>
<dbReference type="NCBIfam" id="TIGR02937">
    <property type="entry name" value="sigma70-ECF"/>
    <property type="match status" value="1"/>
</dbReference>
<name>A0A1T4NG21_9FIRM</name>
<dbReference type="InterPro" id="IPR007624">
    <property type="entry name" value="RNA_pol_sigma70_r3"/>
</dbReference>
<dbReference type="InterPro" id="IPR036388">
    <property type="entry name" value="WH-like_DNA-bd_sf"/>
</dbReference>
<dbReference type="InterPro" id="IPR014322">
    <property type="entry name" value="RNA_pol_sigma-B/F/G"/>
</dbReference>
<dbReference type="GO" id="GO:0016987">
    <property type="term" value="F:sigma factor activity"/>
    <property type="evidence" value="ECO:0007669"/>
    <property type="project" value="UniProtKB-KW"/>
</dbReference>
<keyword evidence="9" id="KW-1185">Reference proteome</keyword>
<comment type="similarity">
    <text evidence="1">Belongs to the sigma-70 factor family.</text>
</comment>
<dbReference type="PROSITE" id="PS50943">
    <property type="entry name" value="HTH_CROC1"/>
    <property type="match status" value="1"/>
</dbReference>
<evidence type="ECO:0000256" key="6">
    <source>
        <dbReference type="ARBA" id="ARBA00023163"/>
    </source>
</evidence>
<dbReference type="SUPFAM" id="SSF88946">
    <property type="entry name" value="Sigma2 domain of RNA polymerase sigma factors"/>
    <property type="match status" value="1"/>
</dbReference>
<evidence type="ECO:0000256" key="3">
    <source>
        <dbReference type="ARBA" id="ARBA00023015"/>
    </source>
</evidence>
<dbReference type="EMBL" id="FUWV01000011">
    <property type="protein sequence ID" value="SJZ78095.1"/>
    <property type="molecule type" value="Genomic_DNA"/>
</dbReference>
<dbReference type="Proteomes" id="UP000196365">
    <property type="component" value="Unassembled WGS sequence"/>
</dbReference>
<dbReference type="GO" id="GO:0006352">
    <property type="term" value="P:DNA-templated transcription initiation"/>
    <property type="evidence" value="ECO:0007669"/>
    <property type="project" value="InterPro"/>
</dbReference>
<keyword evidence="6" id="KW-0804">Transcription</keyword>
<dbReference type="PANTHER" id="PTHR30385:SF4">
    <property type="entry name" value="RNA POLYMERASE SIGMA-E FACTOR"/>
    <property type="match status" value="1"/>
</dbReference>
<dbReference type="Pfam" id="PF04545">
    <property type="entry name" value="Sigma70_r4"/>
    <property type="match status" value="1"/>
</dbReference>
<dbReference type="SUPFAM" id="SSF88659">
    <property type="entry name" value="Sigma3 and sigma4 domains of RNA polymerase sigma factors"/>
    <property type="match status" value="2"/>
</dbReference>
<dbReference type="InterPro" id="IPR007630">
    <property type="entry name" value="RNA_pol_sigma70_r4"/>
</dbReference>
<dbReference type="GO" id="GO:0030435">
    <property type="term" value="P:sporulation resulting in formation of a cellular spore"/>
    <property type="evidence" value="ECO:0007669"/>
    <property type="project" value="UniProtKB-KW"/>
</dbReference>
<dbReference type="Gene3D" id="1.10.10.10">
    <property type="entry name" value="Winged helix-like DNA-binding domain superfamily/Winged helix DNA-binding domain"/>
    <property type="match status" value="1"/>
</dbReference>
<dbReference type="Pfam" id="PF04542">
    <property type="entry name" value="Sigma70_r2"/>
    <property type="match status" value="1"/>
</dbReference>
<organism evidence="8 9">
    <name type="scientific">Garciella nitratireducens DSM 15102</name>
    <dbReference type="NCBI Taxonomy" id="1121911"/>
    <lineage>
        <taxon>Bacteria</taxon>
        <taxon>Bacillati</taxon>
        <taxon>Bacillota</taxon>
        <taxon>Clostridia</taxon>
        <taxon>Eubacteriales</taxon>
        <taxon>Eubacteriaceae</taxon>
        <taxon>Garciella</taxon>
    </lineage>
</organism>
<evidence type="ECO:0000256" key="1">
    <source>
        <dbReference type="ARBA" id="ARBA00007788"/>
    </source>
</evidence>
<dbReference type="InterPro" id="IPR014284">
    <property type="entry name" value="RNA_pol_sigma-70_dom"/>
</dbReference>
<dbReference type="InterPro" id="IPR000943">
    <property type="entry name" value="RNA_pol_sigma70"/>
</dbReference>